<dbReference type="Pfam" id="PF03732">
    <property type="entry name" value="Retrotrans_gag"/>
    <property type="match status" value="1"/>
</dbReference>
<evidence type="ECO:0000256" key="1">
    <source>
        <dbReference type="SAM" id="MobiDB-lite"/>
    </source>
</evidence>
<dbReference type="STRING" id="200324.A0A2N5UZN6"/>
<proteinExistence type="predicted"/>
<organism evidence="3 4">
    <name type="scientific">Puccinia coronata f. sp. avenae</name>
    <dbReference type="NCBI Taxonomy" id="200324"/>
    <lineage>
        <taxon>Eukaryota</taxon>
        <taxon>Fungi</taxon>
        <taxon>Dikarya</taxon>
        <taxon>Basidiomycota</taxon>
        <taxon>Pucciniomycotina</taxon>
        <taxon>Pucciniomycetes</taxon>
        <taxon>Pucciniales</taxon>
        <taxon>Pucciniaceae</taxon>
        <taxon>Puccinia</taxon>
    </lineage>
</organism>
<keyword evidence="4" id="KW-1185">Reference proteome</keyword>
<evidence type="ECO:0000313" key="4">
    <source>
        <dbReference type="Proteomes" id="UP000235388"/>
    </source>
</evidence>
<dbReference type="AlphaFoldDB" id="A0A2N5UZN6"/>
<comment type="caution">
    <text evidence="3">The sequence shown here is derived from an EMBL/GenBank/DDBJ whole genome shotgun (WGS) entry which is preliminary data.</text>
</comment>
<dbReference type="OrthoDB" id="427960at2759"/>
<sequence>MGNVNTQLDKVMRMLANERAQRLATEERIEEASCQKAATCWTHRPLMLAPLPRPLLRPPAALSLQNQRPKTGPTARLLRILSSRLASTPSPTRNNSATTPASFFDLNRKHQAKVALQSIRQTGTVAAYTQAFNMHACALEWSESTLMSLYQQGLKEKVQLAILMSNVAFNRLPAMQEMALRAGNTLEAIRSGHPNPIPSGTSSLAPDPNTMDLLVFQENSGNRLGQLTDAERESWARLCLFFRCGQEGHVSHGCRQGRKRTAGSHPTLLTARISEVQAEINHACATASGSSGFSNPDATHLSKNGGTQV</sequence>
<feature type="region of interest" description="Disordered" evidence="1">
    <location>
        <begin position="286"/>
        <end position="309"/>
    </location>
</feature>
<dbReference type="EMBL" id="PGCJ01000150">
    <property type="protein sequence ID" value="PLW43184.1"/>
    <property type="molecule type" value="Genomic_DNA"/>
</dbReference>
<dbReference type="Proteomes" id="UP000235388">
    <property type="component" value="Unassembled WGS sequence"/>
</dbReference>
<protein>
    <recommendedName>
        <fullName evidence="2">Retrotransposon gag domain-containing protein</fullName>
    </recommendedName>
</protein>
<dbReference type="InterPro" id="IPR005162">
    <property type="entry name" value="Retrotrans_gag_dom"/>
</dbReference>
<feature type="domain" description="Retrotransposon gag" evidence="2">
    <location>
        <begin position="101"/>
        <end position="156"/>
    </location>
</feature>
<evidence type="ECO:0000259" key="2">
    <source>
        <dbReference type="Pfam" id="PF03732"/>
    </source>
</evidence>
<evidence type="ECO:0000313" key="3">
    <source>
        <dbReference type="EMBL" id="PLW43184.1"/>
    </source>
</evidence>
<reference evidence="3 4" key="1">
    <citation type="submission" date="2017-11" db="EMBL/GenBank/DDBJ databases">
        <title>De novo assembly and phasing of dikaryotic genomes from two isolates of Puccinia coronata f. sp. avenae, the causal agent of oat crown rust.</title>
        <authorList>
            <person name="Miller M.E."/>
            <person name="Zhang Y."/>
            <person name="Omidvar V."/>
            <person name="Sperschneider J."/>
            <person name="Schwessinger B."/>
            <person name="Raley C."/>
            <person name="Palmer J.M."/>
            <person name="Garnica D."/>
            <person name="Upadhyaya N."/>
            <person name="Rathjen J."/>
            <person name="Taylor J.M."/>
            <person name="Park R.F."/>
            <person name="Dodds P.N."/>
            <person name="Hirsch C.D."/>
            <person name="Kianian S.F."/>
            <person name="Figueroa M."/>
        </authorList>
    </citation>
    <scope>NUCLEOTIDE SEQUENCE [LARGE SCALE GENOMIC DNA]</scope>
    <source>
        <strain evidence="3">12NC29</strain>
    </source>
</reference>
<gene>
    <name evidence="3" type="ORF">PCANC_07001</name>
</gene>
<accession>A0A2N5UZN6</accession>
<name>A0A2N5UZN6_9BASI</name>
<feature type="compositionally biased region" description="Polar residues" evidence="1">
    <location>
        <begin position="287"/>
        <end position="309"/>
    </location>
</feature>